<organism evidence="4">
    <name type="scientific">Ignisphaera aggregans</name>
    <dbReference type="NCBI Taxonomy" id="334771"/>
    <lineage>
        <taxon>Archaea</taxon>
        <taxon>Thermoproteota</taxon>
        <taxon>Thermoprotei</taxon>
        <taxon>Desulfurococcales</taxon>
        <taxon>Desulfurococcaceae</taxon>
        <taxon>Ignisphaera</taxon>
    </lineage>
</organism>
<protein>
    <recommendedName>
        <fullName evidence="5">Class I SAM-dependent methyltransferase</fullName>
    </recommendedName>
</protein>
<keyword evidence="2" id="KW-0808">Transferase</keyword>
<dbReference type="InterPro" id="IPR019012">
    <property type="entry name" value="RNA_cap_Gua-N2-MeTrfase"/>
</dbReference>
<dbReference type="Gene3D" id="3.40.50.150">
    <property type="entry name" value="Vaccinia Virus protein VP39"/>
    <property type="match status" value="1"/>
</dbReference>
<evidence type="ECO:0008006" key="5">
    <source>
        <dbReference type="Google" id="ProtNLM"/>
    </source>
</evidence>
<name>A0A7J2U2Q7_9CREN</name>
<evidence type="ECO:0000256" key="1">
    <source>
        <dbReference type="ARBA" id="ARBA00022603"/>
    </source>
</evidence>
<proteinExistence type="predicted"/>
<reference evidence="4" key="1">
    <citation type="journal article" date="2020" name="mSystems">
        <title>Genome- and Community-Level Interaction Insights into Carbon Utilization and Element Cycling Functions of Hydrothermarchaeota in Hydrothermal Sediment.</title>
        <authorList>
            <person name="Zhou Z."/>
            <person name="Liu Y."/>
            <person name="Xu W."/>
            <person name="Pan J."/>
            <person name="Luo Z.H."/>
            <person name="Li M."/>
        </authorList>
    </citation>
    <scope>NUCLEOTIDE SEQUENCE [LARGE SCALE GENOMIC DNA]</scope>
    <source>
        <strain evidence="4">SpSt-125</strain>
    </source>
</reference>
<dbReference type="SUPFAM" id="SSF53335">
    <property type="entry name" value="S-adenosyl-L-methionine-dependent methyltransferases"/>
    <property type="match status" value="1"/>
</dbReference>
<dbReference type="InterPro" id="IPR026170">
    <property type="entry name" value="FAM173A/B"/>
</dbReference>
<keyword evidence="3" id="KW-0949">S-adenosyl-L-methionine</keyword>
<dbReference type="InterPro" id="IPR029063">
    <property type="entry name" value="SAM-dependent_MTases_sf"/>
</dbReference>
<dbReference type="PANTHER" id="PTHR13610:SF11">
    <property type="entry name" value="METHYLTRANSFERASE DOMAIN-CONTAINING PROTEIN"/>
    <property type="match status" value="1"/>
</dbReference>
<dbReference type="GO" id="GO:0036261">
    <property type="term" value="P:7-methylguanosine cap hypermethylation"/>
    <property type="evidence" value="ECO:0007669"/>
    <property type="project" value="InterPro"/>
</dbReference>
<evidence type="ECO:0000256" key="2">
    <source>
        <dbReference type="ARBA" id="ARBA00022679"/>
    </source>
</evidence>
<dbReference type="PANTHER" id="PTHR13610">
    <property type="entry name" value="METHYLTRANSFERASE DOMAIN-CONTAINING PROTEIN"/>
    <property type="match status" value="1"/>
</dbReference>
<dbReference type="CDD" id="cd02440">
    <property type="entry name" value="AdoMet_MTases"/>
    <property type="match status" value="1"/>
</dbReference>
<keyword evidence="1" id="KW-0489">Methyltransferase</keyword>
<dbReference type="Pfam" id="PF09445">
    <property type="entry name" value="Methyltransf_15"/>
    <property type="match status" value="1"/>
</dbReference>
<dbReference type="GO" id="GO:0016279">
    <property type="term" value="F:protein-lysine N-methyltransferase activity"/>
    <property type="evidence" value="ECO:0007669"/>
    <property type="project" value="InterPro"/>
</dbReference>
<evidence type="ECO:0000256" key="3">
    <source>
        <dbReference type="ARBA" id="ARBA00022691"/>
    </source>
</evidence>
<gene>
    <name evidence="4" type="ORF">ENO26_03300</name>
</gene>
<accession>A0A7J2U2Q7</accession>
<dbReference type="AlphaFoldDB" id="A0A7J2U2Q7"/>
<comment type="caution">
    <text evidence="4">The sequence shown here is derived from an EMBL/GenBank/DDBJ whole genome shotgun (WGS) entry which is preliminary data.</text>
</comment>
<sequence>MSVVPWIPSPKIVVEYLKHALGINREDVIVDLGCGDGRILLEFAKSGATTICIEIDRTLCNITEVTFNIHGLRDRVKIVCRDFFEVSLSSIEPRPTIVYAYLYSSILEALSKKFEEELSFCTIIVTLDFPIRNWSPIYVKHLIDENNHSRVVWIYVNGISNPKARLVEGRIVDVNKCVEICMEKCRRKLFMY</sequence>
<dbReference type="EMBL" id="DSEU01000021">
    <property type="protein sequence ID" value="HEM66587.1"/>
    <property type="molecule type" value="Genomic_DNA"/>
</dbReference>
<evidence type="ECO:0000313" key="4">
    <source>
        <dbReference type="EMBL" id="HEM66587.1"/>
    </source>
</evidence>